<dbReference type="GO" id="GO:0031119">
    <property type="term" value="P:tRNA pseudouridine synthesis"/>
    <property type="evidence" value="ECO:0007669"/>
    <property type="project" value="UniProtKB-UniRule"/>
</dbReference>
<accession>A0A9X2BBP7</accession>
<dbReference type="InterPro" id="IPR020103">
    <property type="entry name" value="PsdUridine_synth_cat_dom_sf"/>
</dbReference>
<dbReference type="RefSeq" id="WP_245133016.1">
    <property type="nucleotide sequence ID" value="NZ_JALJEJ010000014.1"/>
</dbReference>
<feature type="region of interest" description="Disordered" evidence="6">
    <location>
        <begin position="232"/>
        <end position="261"/>
    </location>
</feature>
<evidence type="ECO:0000313" key="10">
    <source>
        <dbReference type="Proteomes" id="UP001139450"/>
    </source>
</evidence>
<dbReference type="InterPro" id="IPR014780">
    <property type="entry name" value="tRNA_psdUridine_synth_TruB"/>
</dbReference>
<organism evidence="9 10">
    <name type="scientific">Mucilaginibacter straminoryzae</name>
    <dbReference type="NCBI Taxonomy" id="2932774"/>
    <lineage>
        <taxon>Bacteria</taxon>
        <taxon>Pseudomonadati</taxon>
        <taxon>Bacteroidota</taxon>
        <taxon>Sphingobacteriia</taxon>
        <taxon>Sphingobacteriales</taxon>
        <taxon>Sphingobacteriaceae</taxon>
        <taxon>Mucilaginibacter</taxon>
    </lineage>
</organism>
<dbReference type="PANTHER" id="PTHR13767:SF2">
    <property type="entry name" value="PSEUDOURIDYLATE SYNTHASE TRUB1"/>
    <property type="match status" value="1"/>
</dbReference>
<dbReference type="Proteomes" id="UP001139450">
    <property type="component" value="Unassembled WGS sequence"/>
</dbReference>
<dbReference type="EC" id="5.4.99.25" evidence="5"/>
<evidence type="ECO:0000259" key="7">
    <source>
        <dbReference type="Pfam" id="PF01509"/>
    </source>
</evidence>
<dbReference type="HAMAP" id="MF_01080">
    <property type="entry name" value="TruB_bact"/>
    <property type="match status" value="1"/>
</dbReference>
<keyword evidence="3 5" id="KW-0819">tRNA processing</keyword>
<sequence length="261" mass="29199">MDINNHTLKEYAEGKLLLINKPYRWTSFDVVGKLRNAFKPLKLKVGHAGTLDPLATGLLVICTGKMTKQIDTFQAEEKEYTGTLILGATTPSYDLETEVDETFDISYITEDDIYAAAKQFVGEIQQYPPAHSAIKVGGERLYEKARRGEDVELKTRTVTITEFEITSVNLPEVSFRVVCSKGTYIRSLVYDFGRALNNGAYLSRLRRTRSGDFRIEDAHEIMQLVGEVRKLKEETAPQPSPVERALVEGADSNDNGGRGDL</sequence>
<proteinExistence type="inferred from homology"/>
<gene>
    <name evidence="5 9" type="primary">truB</name>
    <name evidence="9" type="ORF">MUY27_19610</name>
</gene>
<dbReference type="CDD" id="cd02573">
    <property type="entry name" value="PseudoU_synth_EcTruB"/>
    <property type="match status" value="1"/>
</dbReference>
<feature type="domain" description="tRNA pseudouridylate synthase B C-terminal" evidence="8">
    <location>
        <begin position="186"/>
        <end position="234"/>
    </location>
</feature>
<name>A0A9X2BBP7_9SPHI</name>
<reference evidence="9" key="1">
    <citation type="submission" date="2022-04" db="EMBL/GenBank/DDBJ databases">
        <title>Mucilaginibacter sp. RS28 isolated from freshwater.</title>
        <authorList>
            <person name="Ko S.-R."/>
        </authorList>
    </citation>
    <scope>NUCLEOTIDE SEQUENCE</scope>
    <source>
        <strain evidence="9">RS28</strain>
    </source>
</reference>
<evidence type="ECO:0000256" key="1">
    <source>
        <dbReference type="ARBA" id="ARBA00000385"/>
    </source>
</evidence>
<dbReference type="AlphaFoldDB" id="A0A9X2BBP7"/>
<dbReference type="EMBL" id="JALJEJ010000014">
    <property type="protein sequence ID" value="MCJ8211935.1"/>
    <property type="molecule type" value="Genomic_DNA"/>
</dbReference>
<comment type="catalytic activity">
    <reaction evidence="1 5">
        <text>uridine(55) in tRNA = pseudouridine(55) in tRNA</text>
        <dbReference type="Rhea" id="RHEA:42532"/>
        <dbReference type="Rhea" id="RHEA-COMP:10101"/>
        <dbReference type="Rhea" id="RHEA-COMP:10102"/>
        <dbReference type="ChEBI" id="CHEBI:65314"/>
        <dbReference type="ChEBI" id="CHEBI:65315"/>
        <dbReference type="EC" id="5.4.99.25"/>
    </reaction>
</comment>
<dbReference type="GO" id="GO:0003723">
    <property type="term" value="F:RNA binding"/>
    <property type="evidence" value="ECO:0007669"/>
    <property type="project" value="InterPro"/>
</dbReference>
<dbReference type="GO" id="GO:1990481">
    <property type="term" value="P:mRNA pseudouridine synthesis"/>
    <property type="evidence" value="ECO:0007669"/>
    <property type="project" value="TreeGrafter"/>
</dbReference>
<evidence type="ECO:0000256" key="5">
    <source>
        <dbReference type="HAMAP-Rule" id="MF_01080"/>
    </source>
</evidence>
<feature type="domain" description="Pseudouridine synthase II N-terminal" evidence="7">
    <location>
        <begin position="44"/>
        <end position="185"/>
    </location>
</feature>
<evidence type="ECO:0000256" key="4">
    <source>
        <dbReference type="ARBA" id="ARBA00023235"/>
    </source>
</evidence>
<protein>
    <recommendedName>
        <fullName evidence="5">tRNA pseudouridine synthase B</fullName>
        <ecNumber evidence="5">5.4.99.25</ecNumber>
    </recommendedName>
    <alternativeName>
        <fullName evidence="5">tRNA pseudouridine(55) synthase</fullName>
        <shortName evidence="5">Psi55 synthase</shortName>
    </alternativeName>
    <alternativeName>
        <fullName evidence="5">tRNA pseudouridylate synthase</fullName>
    </alternativeName>
    <alternativeName>
        <fullName evidence="5">tRNA-uridine isomerase</fullName>
    </alternativeName>
</protein>
<comment type="similarity">
    <text evidence="2 5">Belongs to the pseudouridine synthase TruB family. Type 1 subfamily.</text>
</comment>
<evidence type="ECO:0000313" key="9">
    <source>
        <dbReference type="EMBL" id="MCJ8211935.1"/>
    </source>
</evidence>
<keyword evidence="10" id="KW-1185">Reference proteome</keyword>
<evidence type="ECO:0000256" key="2">
    <source>
        <dbReference type="ARBA" id="ARBA00005642"/>
    </source>
</evidence>
<dbReference type="InterPro" id="IPR002501">
    <property type="entry name" value="PsdUridine_synth_N"/>
</dbReference>
<dbReference type="GO" id="GO:0160148">
    <property type="term" value="F:tRNA pseudouridine(55) synthase activity"/>
    <property type="evidence" value="ECO:0007669"/>
    <property type="project" value="UniProtKB-EC"/>
</dbReference>
<dbReference type="Gene3D" id="3.30.2350.10">
    <property type="entry name" value="Pseudouridine synthase"/>
    <property type="match status" value="1"/>
</dbReference>
<evidence type="ECO:0000256" key="6">
    <source>
        <dbReference type="SAM" id="MobiDB-lite"/>
    </source>
</evidence>
<comment type="function">
    <text evidence="5">Responsible for synthesis of pseudouridine from uracil-55 in the psi GC loop of transfer RNAs.</text>
</comment>
<dbReference type="Pfam" id="PF01509">
    <property type="entry name" value="TruB_N"/>
    <property type="match status" value="1"/>
</dbReference>
<evidence type="ECO:0000259" key="8">
    <source>
        <dbReference type="Pfam" id="PF16198"/>
    </source>
</evidence>
<dbReference type="InterPro" id="IPR032819">
    <property type="entry name" value="TruB_C"/>
</dbReference>
<feature type="active site" description="Nucleophile" evidence="5">
    <location>
        <position position="52"/>
    </location>
</feature>
<evidence type="ECO:0000256" key="3">
    <source>
        <dbReference type="ARBA" id="ARBA00022694"/>
    </source>
</evidence>
<dbReference type="SUPFAM" id="SSF55120">
    <property type="entry name" value="Pseudouridine synthase"/>
    <property type="match status" value="1"/>
</dbReference>
<keyword evidence="4 5" id="KW-0413">Isomerase</keyword>
<comment type="caution">
    <text evidence="9">The sequence shown here is derived from an EMBL/GenBank/DDBJ whole genome shotgun (WGS) entry which is preliminary data.</text>
</comment>
<dbReference type="NCBIfam" id="TIGR00431">
    <property type="entry name" value="TruB"/>
    <property type="match status" value="1"/>
</dbReference>
<dbReference type="PANTHER" id="PTHR13767">
    <property type="entry name" value="TRNA-PSEUDOURIDINE SYNTHASE"/>
    <property type="match status" value="1"/>
</dbReference>
<dbReference type="Pfam" id="PF16198">
    <property type="entry name" value="TruB_C_2"/>
    <property type="match status" value="1"/>
</dbReference>